<organism evidence="2 3">
    <name type="scientific">Pseudodesulfovibrio aespoeensis (strain ATCC 700646 / DSM 10631 / Aspo-2)</name>
    <name type="common">Desulfovibrio aespoeensis</name>
    <dbReference type="NCBI Taxonomy" id="643562"/>
    <lineage>
        <taxon>Bacteria</taxon>
        <taxon>Pseudomonadati</taxon>
        <taxon>Thermodesulfobacteriota</taxon>
        <taxon>Desulfovibrionia</taxon>
        <taxon>Desulfovibrionales</taxon>
        <taxon>Desulfovibrionaceae</taxon>
    </lineage>
</organism>
<evidence type="ECO:0000313" key="2">
    <source>
        <dbReference type="EMBL" id="ADU64236.1"/>
    </source>
</evidence>
<dbReference type="PANTHER" id="PTHR11908:SF157">
    <property type="entry name" value="XANTHINE DEHYDROGENASE SUBUNIT D-RELATED"/>
    <property type="match status" value="1"/>
</dbReference>
<keyword evidence="3" id="KW-1185">Reference proteome</keyword>
<proteinExistence type="predicted"/>
<dbReference type="InterPro" id="IPR016208">
    <property type="entry name" value="Ald_Oxase/xanthine_DH-like"/>
</dbReference>
<gene>
    <name evidence="2" type="ordered locus">Daes_3247</name>
</gene>
<dbReference type="SUPFAM" id="SSF56003">
    <property type="entry name" value="Molybdenum cofactor-binding domain"/>
    <property type="match status" value="1"/>
</dbReference>
<dbReference type="Pfam" id="PF02738">
    <property type="entry name" value="MoCoBD_1"/>
    <property type="match status" value="1"/>
</dbReference>
<dbReference type="GO" id="GO:0016491">
    <property type="term" value="F:oxidoreductase activity"/>
    <property type="evidence" value="ECO:0007669"/>
    <property type="project" value="InterPro"/>
</dbReference>
<protein>
    <submittedName>
        <fullName evidence="2">Aldehyde oxidase and xanthine dehydrogenase molybdopterin binding protein</fullName>
    </submittedName>
</protein>
<reference evidence="3" key="1">
    <citation type="submission" date="2010-12" db="EMBL/GenBank/DDBJ databases">
        <title>Complete sequence of Desulfovibrio aespoeensis Aspo-2.</title>
        <authorList>
            <consortium name="US DOE Joint Genome Institute"/>
            <person name="Lucas S."/>
            <person name="Copeland A."/>
            <person name="Lapidus A."/>
            <person name="Cheng J.-F."/>
            <person name="Goodwin L."/>
            <person name="Pitluck S."/>
            <person name="Chertkov O."/>
            <person name="Misra M."/>
            <person name="Detter J.C."/>
            <person name="Han C."/>
            <person name="Tapia R."/>
            <person name="Land M."/>
            <person name="Hauser L."/>
            <person name="Kyrpides N."/>
            <person name="Ivanova N."/>
            <person name="Ovchinnikova G."/>
            <person name="Pedersen K."/>
            <person name="Jagevall S."/>
            <person name="Hazen T."/>
            <person name="Woyke T."/>
        </authorList>
    </citation>
    <scope>NUCLEOTIDE SEQUENCE [LARGE SCALE GENOMIC DNA]</scope>
    <source>
        <strain evidence="3">ATCC 700646 / DSM 10631 / Aspo-2</strain>
    </source>
</reference>
<dbReference type="InterPro" id="IPR046867">
    <property type="entry name" value="AldOxase/xan_DH_MoCoBD2"/>
</dbReference>
<dbReference type="InterPro" id="IPR000674">
    <property type="entry name" value="Ald_Oxase/Xan_DH_a/b"/>
</dbReference>
<name>E6VRU9_PSEA9</name>
<sequence>MQDIGRRSRRFDALDKARGTEKFASDIYPPDMLWAGALRAGVPHGILRRIDTAKAEAMDGVVAVLTRKDVPGTNRQGFVHWDMPVLCGTRVRHAGDAVALVLAVSRRILAEALKAITVEIDPLPVVDTLDAALAGDAPNLHGLDTGNVLEAATIAKGDATTGLAECDVVVEETFFTPAQEHAFIETENGVARMDPDGTLHLTVSTQAPFRDRFEIARALGLDPSRIHVTGPYLGGGFGGKDGATVQCLLALAALHAKGRPVKMWWSREESLLAGYKRHAARMRFTAGAKRDGSLHAVRCELDYDTGAYAHLGVEIMALGMEHAGGPYRLPHLEAKGRCVYTNNPVAGAFRGFGVAQVSFAFEGMMDRLASALDMDPLDFRLRNAITRGERNCAGVTMTTSTGMEECLLRLRDHPHWKTRDAWRADAPPFTRRAVGVAAVFNGMGYGRGLADYAVAKVRLTGSGRIRVYNGVSDMGQGNASTFVQVAGEILCQPESVMELVQPDTDRTHPSGSSAAGRTTYTYGKALIKACEALRDKLFNRAALMLFVDDGCGFAMIPGGVRHLPTARDVPLAALAAMMHPDDRISMSEYLMPVTPETVRGGEVFRLGFPHLLFPYAAHLARVEVDELTGRVAVRDYVAFTDGGRVLNPQNFEQQVQGAVAQGLGYALTEDVLTDKAALLAKDLCTYVIPTSLDLPDIESHAVETIEHTGPFGMKGIGEVGINGPLPAVASALFQAGLPMTRAPLTAERVLAALGSADQPRIADEATPCP</sequence>
<dbReference type="GO" id="GO:0005506">
    <property type="term" value="F:iron ion binding"/>
    <property type="evidence" value="ECO:0007669"/>
    <property type="project" value="InterPro"/>
</dbReference>
<dbReference type="SMART" id="SM01008">
    <property type="entry name" value="Ald_Xan_dh_C"/>
    <property type="match status" value="1"/>
</dbReference>
<dbReference type="InterPro" id="IPR036856">
    <property type="entry name" value="Ald_Oxase/Xan_DH_a/b_sf"/>
</dbReference>
<dbReference type="RefSeq" id="WP_013516133.1">
    <property type="nucleotide sequence ID" value="NC_014844.1"/>
</dbReference>
<dbReference type="InterPro" id="IPR037165">
    <property type="entry name" value="AldOxase/xan_DH_Mopterin-bd_sf"/>
</dbReference>
<dbReference type="Proteomes" id="UP000002191">
    <property type="component" value="Chromosome"/>
</dbReference>
<dbReference type="InterPro" id="IPR008274">
    <property type="entry name" value="AldOxase/xan_DH_MoCoBD1"/>
</dbReference>
<dbReference type="AlphaFoldDB" id="E6VRU9"/>
<dbReference type="OrthoDB" id="9775084at2"/>
<evidence type="ECO:0000259" key="1">
    <source>
        <dbReference type="SMART" id="SM01008"/>
    </source>
</evidence>
<dbReference type="PANTHER" id="PTHR11908">
    <property type="entry name" value="XANTHINE DEHYDROGENASE"/>
    <property type="match status" value="1"/>
</dbReference>
<dbReference type="KEGG" id="das:Daes_3247"/>
<accession>E6VRU9</accession>
<reference evidence="2 3" key="2">
    <citation type="journal article" date="2014" name="Genome Announc.">
        <title>Complete Genome Sequence of the Subsurface, Mesophilic Sulfate-Reducing Bacterium Desulfovibrio aespoeensis Aspo-2.</title>
        <authorList>
            <person name="Pedersen K."/>
            <person name="Bengtsson A."/>
            <person name="Edlund J."/>
            <person name="Rabe L."/>
            <person name="Hazen T."/>
            <person name="Chakraborty R."/>
            <person name="Goodwin L."/>
            <person name="Shapiro N."/>
        </authorList>
    </citation>
    <scope>NUCLEOTIDE SEQUENCE [LARGE SCALE GENOMIC DNA]</scope>
    <source>
        <strain evidence="3">ATCC 700646 / DSM 10631 / Aspo-2</strain>
    </source>
</reference>
<dbReference type="STRING" id="643562.Daes_3247"/>
<dbReference type="Pfam" id="PF20256">
    <property type="entry name" value="MoCoBD_2"/>
    <property type="match status" value="1"/>
</dbReference>
<dbReference type="Gene3D" id="3.90.1170.50">
    <property type="entry name" value="Aldehyde oxidase/xanthine dehydrogenase, a/b hammerhead"/>
    <property type="match status" value="1"/>
</dbReference>
<dbReference type="Pfam" id="PF01315">
    <property type="entry name" value="Ald_Xan_dh_C"/>
    <property type="match status" value="1"/>
</dbReference>
<dbReference type="HOGENOM" id="CLU_001681_2_1_7"/>
<evidence type="ECO:0000313" key="3">
    <source>
        <dbReference type="Proteomes" id="UP000002191"/>
    </source>
</evidence>
<feature type="domain" description="Aldehyde oxidase/xanthine dehydrogenase a/b hammerhead" evidence="1">
    <location>
        <begin position="18"/>
        <end position="124"/>
    </location>
</feature>
<dbReference type="SUPFAM" id="SSF54665">
    <property type="entry name" value="CO dehydrogenase molybdoprotein N-domain-like"/>
    <property type="match status" value="1"/>
</dbReference>
<dbReference type="EMBL" id="CP002431">
    <property type="protein sequence ID" value="ADU64236.1"/>
    <property type="molecule type" value="Genomic_DNA"/>
</dbReference>
<dbReference type="Gene3D" id="3.30.365.10">
    <property type="entry name" value="Aldehyde oxidase/xanthine dehydrogenase, molybdopterin binding domain"/>
    <property type="match status" value="4"/>
</dbReference>
<dbReference type="eggNOG" id="COG1529">
    <property type="taxonomic scope" value="Bacteria"/>
</dbReference>